<evidence type="ECO:0000313" key="2">
    <source>
        <dbReference type="Proteomes" id="UP000794436"/>
    </source>
</evidence>
<comment type="caution">
    <text evidence="1">The sequence shown here is derived from an EMBL/GenBank/DDBJ whole genome shotgun (WGS) entry which is preliminary data.</text>
</comment>
<gene>
    <name evidence="1" type="ORF">Poli38472_007874</name>
</gene>
<sequence length="106" mass="11362">MSISLDSDSSGFSYVWFNNSDCSDISVGNNFMFPRDFNTSADGKMIPSVIIDNASIVVNITNTVNAKSTNFTISQCDTTSVTFNTGFLTAITPTVGKLIVIQGQCV</sequence>
<name>A0A8K1CSZ9_PYTOL</name>
<proteinExistence type="predicted"/>
<accession>A0A8K1CSZ9</accession>
<keyword evidence="2" id="KW-1185">Reference proteome</keyword>
<reference evidence="1" key="1">
    <citation type="submission" date="2019-03" db="EMBL/GenBank/DDBJ databases">
        <title>Long read genome sequence of the mycoparasitic Pythium oligandrum ATCC 38472 isolated from sugarbeet rhizosphere.</title>
        <authorList>
            <person name="Gaulin E."/>
        </authorList>
    </citation>
    <scope>NUCLEOTIDE SEQUENCE</scope>
    <source>
        <strain evidence="1">ATCC 38472_TT</strain>
    </source>
</reference>
<dbReference type="EMBL" id="SPLM01000003">
    <property type="protein sequence ID" value="TMW68202.1"/>
    <property type="molecule type" value="Genomic_DNA"/>
</dbReference>
<dbReference type="Proteomes" id="UP000794436">
    <property type="component" value="Unassembled WGS sequence"/>
</dbReference>
<organism evidence="1 2">
    <name type="scientific">Pythium oligandrum</name>
    <name type="common">Mycoparasitic fungus</name>
    <dbReference type="NCBI Taxonomy" id="41045"/>
    <lineage>
        <taxon>Eukaryota</taxon>
        <taxon>Sar</taxon>
        <taxon>Stramenopiles</taxon>
        <taxon>Oomycota</taxon>
        <taxon>Peronosporomycetes</taxon>
        <taxon>Pythiales</taxon>
        <taxon>Pythiaceae</taxon>
        <taxon>Pythium</taxon>
    </lineage>
</organism>
<evidence type="ECO:0000313" key="1">
    <source>
        <dbReference type="EMBL" id="TMW68202.1"/>
    </source>
</evidence>
<dbReference type="AlphaFoldDB" id="A0A8K1CSZ9"/>
<protein>
    <submittedName>
        <fullName evidence="1">Uncharacterized protein</fullName>
    </submittedName>
</protein>